<evidence type="ECO:0000259" key="10">
    <source>
        <dbReference type="PROSITE" id="PS50157"/>
    </source>
</evidence>
<sequence length="58" mass="6797">MLKSHMRTHTGERPYANLKVHMRTHTGEKPFACDKCEYRCRTSSSLNKHRRTHSKPSA</sequence>
<gene>
    <name evidence="12" type="primary">LOC106818500</name>
</gene>
<keyword evidence="7" id="KW-0804">Transcription</keyword>
<dbReference type="Proteomes" id="UP000695022">
    <property type="component" value="Unplaced"/>
</dbReference>
<keyword evidence="8" id="KW-0539">Nucleus</keyword>
<dbReference type="PANTHER" id="PTHR45993">
    <property type="entry name" value="B-CELL LYMPHOMA/LEUKEMIA 11"/>
    <property type="match status" value="1"/>
</dbReference>
<dbReference type="SMART" id="SM00355">
    <property type="entry name" value="ZnF_C2H2"/>
    <property type="match status" value="1"/>
</dbReference>
<dbReference type="GeneID" id="106818500"/>
<evidence type="ECO:0000256" key="5">
    <source>
        <dbReference type="ARBA" id="ARBA00022833"/>
    </source>
</evidence>
<evidence type="ECO:0000256" key="1">
    <source>
        <dbReference type="ARBA" id="ARBA00004123"/>
    </source>
</evidence>
<proteinExistence type="predicted"/>
<evidence type="ECO:0000256" key="7">
    <source>
        <dbReference type="ARBA" id="ARBA00023163"/>
    </source>
</evidence>
<dbReference type="InterPro" id="IPR051497">
    <property type="entry name" value="Dev/Hematopoietic_TF"/>
</dbReference>
<dbReference type="RefSeq" id="XP_014678684.1">
    <property type="nucleotide sequence ID" value="XM_014823198.1"/>
</dbReference>
<dbReference type="SUPFAM" id="SSF57667">
    <property type="entry name" value="beta-beta-alpha zinc fingers"/>
    <property type="match status" value="1"/>
</dbReference>
<evidence type="ECO:0000256" key="6">
    <source>
        <dbReference type="ARBA" id="ARBA00023015"/>
    </source>
</evidence>
<accession>A0ABM1F2L3</accession>
<evidence type="ECO:0000256" key="8">
    <source>
        <dbReference type="ARBA" id="ARBA00023242"/>
    </source>
</evidence>
<keyword evidence="6" id="KW-0805">Transcription regulation</keyword>
<dbReference type="InterPro" id="IPR036236">
    <property type="entry name" value="Znf_C2H2_sf"/>
</dbReference>
<evidence type="ECO:0000313" key="12">
    <source>
        <dbReference type="RefSeq" id="XP_014678684.1"/>
    </source>
</evidence>
<keyword evidence="11" id="KW-1185">Reference proteome</keyword>
<evidence type="ECO:0000256" key="2">
    <source>
        <dbReference type="ARBA" id="ARBA00022723"/>
    </source>
</evidence>
<keyword evidence="5" id="KW-0862">Zinc</keyword>
<feature type="domain" description="C2H2-type" evidence="10">
    <location>
        <begin position="31"/>
        <end position="58"/>
    </location>
</feature>
<name>A0ABM1F2L3_PRICU</name>
<feature type="non-terminal residue" evidence="12">
    <location>
        <position position="1"/>
    </location>
</feature>
<dbReference type="PANTHER" id="PTHR45993:SF2">
    <property type="entry name" value="ZINC FINGER PROTEIN 296"/>
    <property type="match status" value="1"/>
</dbReference>
<dbReference type="PROSITE" id="PS50157">
    <property type="entry name" value="ZINC_FINGER_C2H2_2"/>
    <property type="match status" value="2"/>
</dbReference>
<keyword evidence="4 9" id="KW-0863">Zinc-finger</keyword>
<dbReference type="PROSITE" id="PS00028">
    <property type="entry name" value="ZINC_FINGER_C2H2_1"/>
    <property type="match status" value="1"/>
</dbReference>
<evidence type="ECO:0000256" key="4">
    <source>
        <dbReference type="ARBA" id="ARBA00022771"/>
    </source>
</evidence>
<dbReference type="InterPro" id="IPR013087">
    <property type="entry name" value="Znf_C2H2_type"/>
</dbReference>
<evidence type="ECO:0000256" key="9">
    <source>
        <dbReference type="PROSITE-ProRule" id="PRU00042"/>
    </source>
</evidence>
<keyword evidence="3" id="KW-0677">Repeat</keyword>
<keyword evidence="2" id="KW-0479">Metal-binding</keyword>
<comment type="subcellular location">
    <subcellularLocation>
        <location evidence="1">Nucleus</location>
    </subcellularLocation>
</comment>
<dbReference type="Pfam" id="PF00096">
    <property type="entry name" value="zf-C2H2"/>
    <property type="match status" value="1"/>
</dbReference>
<evidence type="ECO:0000313" key="11">
    <source>
        <dbReference type="Proteomes" id="UP000695022"/>
    </source>
</evidence>
<feature type="domain" description="C2H2-type" evidence="10">
    <location>
        <begin position="1"/>
        <end position="14"/>
    </location>
</feature>
<reference evidence="12" key="1">
    <citation type="submission" date="2025-08" db="UniProtKB">
        <authorList>
            <consortium name="RefSeq"/>
        </authorList>
    </citation>
    <scope>IDENTIFICATION</scope>
</reference>
<protein>
    <submittedName>
        <fullName evidence="12">Protein krueppel-like</fullName>
    </submittedName>
</protein>
<dbReference type="Gene3D" id="3.30.160.60">
    <property type="entry name" value="Classic Zinc Finger"/>
    <property type="match status" value="3"/>
</dbReference>
<organism evidence="11 12">
    <name type="scientific">Priapulus caudatus</name>
    <name type="common">Priapulid worm</name>
    <dbReference type="NCBI Taxonomy" id="37621"/>
    <lineage>
        <taxon>Eukaryota</taxon>
        <taxon>Metazoa</taxon>
        <taxon>Ecdysozoa</taxon>
        <taxon>Scalidophora</taxon>
        <taxon>Priapulida</taxon>
        <taxon>Priapulimorpha</taxon>
        <taxon>Priapulimorphida</taxon>
        <taxon>Priapulidae</taxon>
        <taxon>Priapulus</taxon>
    </lineage>
</organism>
<evidence type="ECO:0000256" key="3">
    <source>
        <dbReference type="ARBA" id="ARBA00022737"/>
    </source>
</evidence>